<dbReference type="Proteomes" id="UP000694844">
    <property type="component" value="Chromosome 6"/>
</dbReference>
<gene>
    <name evidence="4" type="primary">LOC111100083</name>
</gene>
<dbReference type="AlphaFoldDB" id="A0A8B8A8B6"/>
<reference evidence="4" key="1">
    <citation type="submission" date="2025-08" db="UniProtKB">
        <authorList>
            <consortium name="RefSeq"/>
        </authorList>
    </citation>
    <scope>IDENTIFICATION</scope>
    <source>
        <tissue evidence="4">Whole sample</tissue>
    </source>
</reference>
<accession>A0A8B8A8B6</accession>
<name>A0A8B8A8B6_CRAVI</name>
<sequence length="280" mass="31468">MWFCCTFIFILFGCEITVKGQNTSPASFDHGIDISVFRSLQDDVRKLKLEYEATVKQMVELTKELRIVQYDLRIASEHRTILEKEIAFLKNASCENQVENITEILQSSLLLAKNSLTFTLGLDLKQQRYDLLREINKTRTEFETKIKATTTAISGIITTDGITLTVVPSNDVEVNQSVTLLCQLDSEPDSPLVAMFYMQPPQSLLCALESSNGVCKNTADPCRTLYNASCPSDTRYSIQVTVPSNWNNVSVVCQTLDDHKSNRVLFSVRGILLIKLSCSM</sequence>
<proteinExistence type="predicted"/>
<keyword evidence="2" id="KW-0732">Signal</keyword>
<keyword evidence="1" id="KW-0175">Coiled coil</keyword>
<dbReference type="KEGG" id="cvn:111100083"/>
<evidence type="ECO:0000256" key="2">
    <source>
        <dbReference type="SAM" id="SignalP"/>
    </source>
</evidence>
<keyword evidence="3" id="KW-1185">Reference proteome</keyword>
<evidence type="ECO:0000313" key="4">
    <source>
        <dbReference type="RefSeq" id="XP_022287400.1"/>
    </source>
</evidence>
<feature type="chain" id="PRO_5034547381" evidence="2">
    <location>
        <begin position="21"/>
        <end position="280"/>
    </location>
</feature>
<dbReference type="GeneID" id="111100083"/>
<evidence type="ECO:0000256" key="1">
    <source>
        <dbReference type="SAM" id="Coils"/>
    </source>
</evidence>
<feature type="coiled-coil region" evidence="1">
    <location>
        <begin position="37"/>
        <end position="64"/>
    </location>
</feature>
<protein>
    <submittedName>
        <fullName evidence="4">Uncharacterized protein LOC111100083</fullName>
    </submittedName>
</protein>
<feature type="signal peptide" evidence="2">
    <location>
        <begin position="1"/>
        <end position="20"/>
    </location>
</feature>
<organism evidence="3 4">
    <name type="scientific">Crassostrea virginica</name>
    <name type="common">Eastern oyster</name>
    <dbReference type="NCBI Taxonomy" id="6565"/>
    <lineage>
        <taxon>Eukaryota</taxon>
        <taxon>Metazoa</taxon>
        <taxon>Spiralia</taxon>
        <taxon>Lophotrochozoa</taxon>
        <taxon>Mollusca</taxon>
        <taxon>Bivalvia</taxon>
        <taxon>Autobranchia</taxon>
        <taxon>Pteriomorphia</taxon>
        <taxon>Ostreida</taxon>
        <taxon>Ostreoidea</taxon>
        <taxon>Ostreidae</taxon>
        <taxon>Crassostrea</taxon>
    </lineage>
</organism>
<dbReference type="RefSeq" id="XP_022287400.1">
    <property type="nucleotide sequence ID" value="XM_022431692.1"/>
</dbReference>
<evidence type="ECO:0000313" key="3">
    <source>
        <dbReference type="Proteomes" id="UP000694844"/>
    </source>
</evidence>